<dbReference type="AlphaFoldDB" id="A0A1R3HHR1"/>
<gene>
    <name evidence="1" type="ORF">CCACVL1_19238</name>
</gene>
<protein>
    <submittedName>
        <fullName evidence="1">Uncharacterized protein</fullName>
    </submittedName>
</protein>
<evidence type="ECO:0000313" key="1">
    <source>
        <dbReference type="EMBL" id="OMO69828.1"/>
    </source>
</evidence>
<proteinExistence type="predicted"/>
<dbReference type="PANTHER" id="PTHR31286">
    <property type="entry name" value="GLYCINE-RICH CELL WALL STRUCTURAL PROTEIN 1.8-LIKE"/>
    <property type="match status" value="1"/>
</dbReference>
<dbReference type="STRING" id="210143.A0A1R3HHR1"/>
<accession>A0A1R3HHR1</accession>
<dbReference type="EMBL" id="AWWV01011948">
    <property type="protein sequence ID" value="OMO69828.1"/>
    <property type="molecule type" value="Genomic_DNA"/>
</dbReference>
<evidence type="ECO:0000313" key="2">
    <source>
        <dbReference type="Proteomes" id="UP000188268"/>
    </source>
</evidence>
<dbReference type="PANTHER" id="PTHR31286:SF167">
    <property type="entry name" value="OS09G0268800 PROTEIN"/>
    <property type="match status" value="1"/>
</dbReference>
<keyword evidence="2" id="KW-1185">Reference proteome</keyword>
<sequence>MSIHEEEKDKVIIANEGIDNPNGVEANCYLIGKEYDGEQQLETMVFDSCPFWVNVHGVPFKMLNEKVRVAIGETMGNVLDIKPITGRSLRIRIDMDLRLPFKNGTTLSASTWDVDISFVYDKQPDHCWVCGRVDHQESDCAY</sequence>
<reference evidence="1 2" key="1">
    <citation type="submission" date="2013-09" db="EMBL/GenBank/DDBJ databases">
        <title>Corchorus capsularis genome sequencing.</title>
        <authorList>
            <person name="Alam M."/>
            <person name="Haque M.S."/>
            <person name="Islam M.S."/>
            <person name="Emdad E.M."/>
            <person name="Islam M.M."/>
            <person name="Ahmed B."/>
            <person name="Halim A."/>
            <person name="Hossen Q.M.M."/>
            <person name="Hossain M.Z."/>
            <person name="Ahmed R."/>
            <person name="Khan M.M."/>
            <person name="Islam R."/>
            <person name="Rashid M.M."/>
            <person name="Khan S.A."/>
            <person name="Rahman M.S."/>
            <person name="Alam M."/>
        </authorList>
    </citation>
    <scope>NUCLEOTIDE SEQUENCE [LARGE SCALE GENOMIC DNA]</scope>
    <source>
        <strain evidence="2">cv. CVL-1</strain>
        <tissue evidence="1">Whole seedling</tissue>
    </source>
</reference>
<dbReference type="Gramene" id="OMO69828">
    <property type="protein sequence ID" value="OMO69828"/>
    <property type="gene ID" value="CCACVL1_19238"/>
</dbReference>
<organism evidence="1 2">
    <name type="scientific">Corchorus capsularis</name>
    <name type="common">Jute</name>
    <dbReference type="NCBI Taxonomy" id="210143"/>
    <lineage>
        <taxon>Eukaryota</taxon>
        <taxon>Viridiplantae</taxon>
        <taxon>Streptophyta</taxon>
        <taxon>Embryophyta</taxon>
        <taxon>Tracheophyta</taxon>
        <taxon>Spermatophyta</taxon>
        <taxon>Magnoliopsida</taxon>
        <taxon>eudicotyledons</taxon>
        <taxon>Gunneridae</taxon>
        <taxon>Pentapetalae</taxon>
        <taxon>rosids</taxon>
        <taxon>malvids</taxon>
        <taxon>Malvales</taxon>
        <taxon>Malvaceae</taxon>
        <taxon>Grewioideae</taxon>
        <taxon>Apeibeae</taxon>
        <taxon>Corchorus</taxon>
    </lineage>
</organism>
<dbReference type="OrthoDB" id="1707487at2759"/>
<dbReference type="InterPro" id="IPR040256">
    <property type="entry name" value="At4g02000-like"/>
</dbReference>
<name>A0A1R3HHR1_COCAP</name>
<dbReference type="Proteomes" id="UP000188268">
    <property type="component" value="Unassembled WGS sequence"/>
</dbReference>
<comment type="caution">
    <text evidence="1">The sequence shown here is derived from an EMBL/GenBank/DDBJ whole genome shotgun (WGS) entry which is preliminary data.</text>
</comment>